<sequence length="160" mass="17215">MTMPHHALEILLTRPLVPAELRDAARVLPLATNHDTTRLMTLVRAKTPGRAAHRLRQHLATRLPVDVITTHYPDAAGQVLLNLAFPPAVHATIRHAAHETGQSPELFVKLALHRALAQHASDEADRLDRAVQHLLAGTTAAHLLAAVGHALTRTPGAAPA</sequence>
<reference evidence="1 2" key="1">
    <citation type="submission" date="2019-05" db="EMBL/GenBank/DDBJ databases">
        <title>Streptomyces marianii sp. nov., a novel marine actinomycete from southern coast of India.</title>
        <authorList>
            <person name="Iniyan A.M."/>
            <person name="Wink J."/>
            <person name="Ramprasad E."/>
            <person name="Ramana C.V."/>
            <person name="Bunk B."/>
            <person name="Sproer C."/>
            <person name="Joseph F.-J.R.S."/>
            <person name="Vincent S.G.P."/>
        </authorList>
    </citation>
    <scope>NUCLEOTIDE SEQUENCE [LARGE SCALE GENOMIC DNA]</scope>
    <source>
        <strain evidence="1 2">ICN19</strain>
    </source>
</reference>
<name>A0A5R9DW79_9ACTN</name>
<dbReference type="AlphaFoldDB" id="A0A5R9DW79"/>
<protein>
    <submittedName>
        <fullName evidence="1">Uncharacterized protein</fullName>
    </submittedName>
</protein>
<proteinExistence type="predicted"/>
<evidence type="ECO:0000313" key="2">
    <source>
        <dbReference type="Proteomes" id="UP000305921"/>
    </source>
</evidence>
<gene>
    <name evidence="1" type="ORF">FEF34_00065</name>
</gene>
<dbReference type="Proteomes" id="UP000305921">
    <property type="component" value="Unassembled WGS sequence"/>
</dbReference>
<accession>A0A5R9DW79</accession>
<dbReference type="OrthoDB" id="4201401at2"/>
<dbReference type="RefSeq" id="WP_138051304.1">
    <property type="nucleotide sequence ID" value="NZ_VAWE01000001.1"/>
</dbReference>
<dbReference type="EMBL" id="VAWE01000001">
    <property type="protein sequence ID" value="TLQ41898.1"/>
    <property type="molecule type" value="Genomic_DNA"/>
</dbReference>
<comment type="caution">
    <text evidence="1">The sequence shown here is derived from an EMBL/GenBank/DDBJ whole genome shotgun (WGS) entry which is preliminary data.</text>
</comment>
<organism evidence="1 2">
    <name type="scientific">Streptomyces marianii</name>
    <dbReference type="NCBI Taxonomy" id="1817406"/>
    <lineage>
        <taxon>Bacteria</taxon>
        <taxon>Bacillati</taxon>
        <taxon>Actinomycetota</taxon>
        <taxon>Actinomycetes</taxon>
        <taxon>Kitasatosporales</taxon>
        <taxon>Streptomycetaceae</taxon>
        <taxon>Streptomyces</taxon>
    </lineage>
</organism>
<evidence type="ECO:0000313" key="1">
    <source>
        <dbReference type="EMBL" id="TLQ41898.1"/>
    </source>
</evidence>
<keyword evidence="2" id="KW-1185">Reference proteome</keyword>